<comment type="caution">
    <text evidence="11">The sequence shown here is derived from an EMBL/GenBank/DDBJ whole genome shotgun (WGS) entry which is preliminary data.</text>
</comment>
<dbReference type="AlphaFoldDB" id="A0A482X4E1"/>
<evidence type="ECO:0000256" key="8">
    <source>
        <dbReference type="ARBA" id="ARBA00023212"/>
    </source>
</evidence>
<evidence type="ECO:0000256" key="9">
    <source>
        <dbReference type="ARBA" id="ARBA00023273"/>
    </source>
</evidence>
<dbReference type="InParanoid" id="A0A482X4E1"/>
<evidence type="ECO:0000313" key="12">
    <source>
        <dbReference type="Proteomes" id="UP000291343"/>
    </source>
</evidence>
<feature type="coiled-coil region" evidence="10">
    <location>
        <begin position="256"/>
        <end position="338"/>
    </location>
</feature>
<sequence length="384" mass="45445">MLNNQGDAKVEGERIIRVLKDSITNMKMMFALQYMDEQAWTGLENHMDSNDFKKLVIFCSKYRPDMRRIPSIDGTIQKIDDSSSKLSEVVEPNGGDGNHDEEIQKAMKIITKNENSANFLLKIYKENEPNPFLSDMDLFSKYMEEKIHQTPQMEKKLDSRMAHLHQENETLKEQVAALRAKANLLRKKQNEVLIDKDEILKNSQLKINMIRKNTQDYITEKIEESEARMIRDWAMSERAQADMSEDLKQQTLYFENAQKEQMVKEKECRAQRAKAEAQLVALLQQYDTDIGNRHEEKEQLTAALAKEREQLEMLQEQFDEQEVEYLQLMNEKEKYERDVWNEKIYQIQCKIAARKIQRCFRRYLERSKSRKKGKRGRGKARKNN</sequence>
<feature type="coiled-coil region" evidence="10">
    <location>
        <begin position="154"/>
        <end position="188"/>
    </location>
</feature>
<dbReference type="PANTHER" id="PTHR31598:SF1">
    <property type="entry name" value="DYNEIN REGULATORY COMPLEX PROTEIN 10"/>
    <property type="match status" value="1"/>
</dbReference>
<proteinExistence type="inferred from homology"/>
<dbReference type="EMBL" id="QKKF02018223">
    <property type="protein sequence ID" value="RZF40552.1"/>
    <property type="molecule type" value="Genomic_DNA"/>
</dbReference>
<evidence type="ECO:0000256" key="5">
    <source>
        <dbReference type="ARBA" id="ARBA00022490"/>
    </source>
</evidence>
<comment type="subcellular location">
    <subcellularLocation>
        <location evidence="2">Cytoplasm</location>
        <location evidence="2">Cytoskeleton</location>
        <location evidence="2">Flagellum axoneme</location>
    </subcellularLocation>
</comment>
<dbReference type="InterPro" id="IPR042815">
    <property type="entry name" value="DRC10"/>
</dbReference>
<comment type="function">
    <text evidence="1">Component of the nexin-dynein regulatory complex (N-DRC), a key regulator of ciliary/flagellar motility which maintains the alignment and integrity of the distal axoneme and regulates microtubule sliding in motile axonemes.</text>
</comment>
<evidence type="ECO:0000256" key="7">
    <source>
        <dbReference type="ARBA" id="ARBA00023069"/>
    </source>
</evidence>
<reference evidence="11 12" key="1">
    <citation type="journal article" date="2017" name="Gigascience">
        <title>Genome sequence of the small brown planthopper, Laodelphax striatellus.</title>
        <authorList>
            <person name="Zhu J."/>
            <person name="Jiang F."/>
            <person name="Wang X."/>
            <person name="Yang P."/>
            <person name="Bao Y."/>
            <person name="Zhao W."/>
            <person name="Wang W."/>
            <person name="Lu H."/>
            <person name="Wang Q."/>
            <person name="Cui N."/>
            <person name="Li J."/>
            <person name="Chen X."/>
            <person name="Luo L."/>
            <person name="Yu J."/>
            <person name="Kang L."/>
            <person name="Cui F."/>
        </authorList>
    </citation>
    <scope>NUCLEOTIDE SEQUENCE [LARGE SCALE GENOMIC DNA]</scope>
    <source>
        <strain evidence="11">Lst14</strain>
    </source>
</reference>
<evidence type="ECO:0000256" key="2">
    <source>
        <dbReference type="ARBA" id="ARBA00004611"/>
    </source>
</evidence>
<comment type="similarity">
    <text evidence="3">Belongs to the DRC10 family.</text>
</comment>
<keyword evidence="5" id="KW-0963">Cytoplasm</keyword>
<keyword evidence="10" id="KW-0175">Coiled coil</keyword>
<evidence type="ECO:0000256" key="4">
    <source>
        <dbReference type="ARBA" id="ARBA00021752"/>
    </source>
</evidence>
<keyword evidence="7" id="KW-0969">Cilium</keyword>
<dbReference type="OrthoDB" id="536093at2759"/>
<keyword evidence="9" id="KW-0966">Cell projection</keyword>
<dbReference type="PANTHER" id="PTHR31598">
    <property type="entry name" value="IQ DOMAIN-CONTAINING PROTEIN D"/>
    <property type="match status" value="1"/>
</dbReference>
<evidence type="ECO:0000256" key="3">
    <source>
        <dbReference type="ARBA" id="ARBA00009071"/>
    </source>
</evidence>
<dbReference type="Proteomes" id="UP000291343">
    <property type="component" value="Unassembled WGS sequence"/>
</dbReference>
<dbReference type="PROSITE" id="PS50096">
    <property type="entry name" value="IQ"/>
    <property type="match status" value="1"/>
</dbReference>
<evidence type="ECO:0000256" key="10">
    <source>
        <dbReference type="SAM" id="Coils"/>
    </source>
</evidence>
<keyword evidence="12" id="KW-1185">Reference proteome</keyword>
<evidence type="ECO:0000256" key="1">
    <source>
        <dbReference type="ARBA" id="ARBA00003029"/>
    </source>
</evidence>
<evidence type="ECO:0000256" key="6">
    <source>
        <dbReference type="ARBA" id="ARBA00022846"/>
    </source>
</evidence>
<accession>A0A482X4E1</accession>
<name>A0A482X4E1_LAOST</name>
<dbReference type="SMR" id="A0A482X4E1"/>
<keyword evidence="6" id="KW-0282">Flagellum</keyword>
<protein>
    <recommendedName>
        <fullName evidence="4">Dynein regulatory complex protein 10</fullName>
    </recommendedName>
</protein>
<dbReference type="STRING" id="195883.A0A482X4E1"/>
<gene>
    <name evidence="11" type="ORF">LSTR_LSTR000431</name>
</gene>
<keyword evidence="8" id="KW-0206">Cytoskeleton</keyword>
<evidence type="ECO:0000313" key="11">
    <source>
        <dbReference type="EMBL" id="RZF40552.1"/>
    </source>
</evidence>
<organism evidence="11 12">
    <name type="scientific">Laodelphax striatellus</name>
    <name type="common">Small brown planthopper</name>
    <name type="synonym">Delphax striatella</name>
    <dbReference type="NCBI Taxonomy" id="195883"/>
    <lineage>
        <taxon>Eukaryota</taxon>
        <taxon>Metazoa</taxon>
        <taxon>Ecdysozoa</taxon>
        <taxon>Arthropoda</taxon>
        <taxon>Hexapoda</taxon>
        <taxon>Insecta</taxon>
        <taxon>Pterygota</taxon>
        <taxon>Neoptera</taxon>
        <taxon>Paraneoptera</taxon>
        <taxon>Hemiptera</taxon>
        <taxon>Auchenorrhyncha</taxon>
        <taxon>Fulgoroidea</taxon>
        <taxon>Delphacidae</taxon>
        <taxon>Criomorphinae</taxon>
        <taxon>Laodelphax</taxon>
    </lineage>
</organism>